<feature type="transmembrane region" description="Helical" evidence="1">
    <location>
        <begin position="410"/>
        <end position="431"/>
    </location>
</feature>
<evidence type="ECO:0000259" key="2">
    <source>
        <dbReference type="Pfam" id="PF20269"/>
    </source>
</evidence>
<accession>A0A328NQU6</accession>
<dbReference type="AlphaFoldDB" id="A0A328NQU6"/>
<evidence type="ECO:0000313" key="4">
    <source>
        <dbReference type="EMBL" id="RAO37444.1"/>
    </source>
</evidence>
<keyword evidence="1" id="KW-1133">Transmembrane helix</keyword>
<organism evidence="4 5">
    <name type="scientific">Micromonospora saelicesensis</name>
    <dbReference type="NCBI Taxonomy" id="285676"/>
    <lineage>
        <taxon>Bacteria</taxon>
        <taxon>Bacillati</taxon>
        <taxon>Actinomycetota</taxon>
        <taxon>Actinomycetes</taxon>
        <taxon>Micromonosporales</taxon>
        <taxon>Micromonosporaceae</taxon>
        <taxon>Micromonospora</taxon>
    </lineage>
</organism>
<comment type="caution">
    <text evidence="4">The sequence shown here is derived from an EMBL/GenBank/DDBJ whole genome shotgun (WGS) entry which is preliminary data.</text>
</comment>
<keyword evidence="1" id="KW-0812">Transmembrane</keyword>
<sequence>MTLIRPALLVHDFRRISGRAIPDDAVTRWAATWTGLEMTLAGTTGRPALSDDVRRGEMSVLQWAQRPRTGSCWPLPLHEAAIWSTGDDLCISTILAPNSDKRSWKDLEREFADRLPESSRSLGHRLGDEYDLGGARVYQALLDRAPSEDELPELARLVADGLPGELDYDWSQQWSRTRQDFMLWELPATTDRVRRLVLLAHQDSERALDTFSWSPGEKEVGLLSKYLLDAAKLRHLDRAHRVLAPELDKLRSATDRAATDLFVMQSTVTALSRQLTTAEARLQDIRIRSGGLAENMSRLQRIGHYVTAAETNIRANIPVRAEGAGPVAGDLTLAEQIRERVAHDVRLAQDSTGNADRVAASTAIVVQRGLSLNEQRIGVVQASLIGAILMVLGAIQALEPNVQGIPSGLHLPLIVMLGSLALALPNVLFRLSRNAPGDLPLKVFDGVAMVAAAGGVSWFGAQLVSYLIRGRFLGPWGVLACIGAGLAAMGGAALLWARRRDQRT</sequence>
<dbReference type="NCBIfam" id="NF038357">
    <property type="entry name" value="BN6_48550_fam"/>
    <property type="match status" value="1"/>
</dbReference>
<dbReference type="InterPro" id="IPR046922">
    <property type="entry name" value="CATRA-N"/>
</dbReference>
<reference evidence="4 5" key="1">
    <citation type="submission" date="2018-03" db="EMBL/GenBank/DDBJ databases">
        <title>Defining the species Micromonospora saelicesensis and Micromonospora noduli under the framework of genomics.</title>
        <authorList>
            <person name="Riesco R."/>
            <person name="Trujillo M.E."/>
        </authorList>
    </citation>
    <scope>NUCLEOTIDE SEQUENCE [LARGE SCALE GENOMIC DNA]</scope>
    <source>
        <strain evidence="4 5">PSN13</strain>
    </source>
</reference>
<keyword evidence="1" id="KW-0472">Membrane</keyword>
<dbReference type="RefSeq" id="WP_112674728.1">
    <property type="nucleotide sequence ID" value="NZ_PYAG01000005.1"/>
</dbReference>
<feature type="transmembrane region" description="Helical" evidence="1">
    <location>
        <begin position="474"/>
        <end position="497"/>
    </location>
</feature>
<gene>
    <name evidence="4" type="ORF">PSN13_01426</name>
</gene>
<dbReference type="Pfam" id="PF20270">
    <property type="entry name" value="CATRA-C"/>
    <property type="match status" value="1"/>
</dbReference>
<evidence type="ECO:0000256" key="1">
    <source>
        <dbReference type="SAM" id="Phobius"/>
    </source>
</evidence>
<dbReference type="EMBL" id="PYAG01000005">
    <property type="protein sequence ID" value="RAO37444.1"/>
    <property type="molecule type" value="Genomic_DNA"/>
</dbReference>
<name>A0A328NQU6_9ACTN</name>
<evidence type="ECO:0000313" key="5">
    <source>
        <dbReference type="Proteomes" id="UP000249419"/>
    </source>
</evidence>
<protein>
    <submittedName>
        <fullName evidence="4">Uncharacterized protein</fullName>
    </submittedName>
</protein>
<dbReference type="InterPro" id="IPR046923">
    <property type="entry name" value="CATRA-C"/>
</dbReference>
<dbReference type="Proteomes" id="UP000249419">
    <property type="component" value="Unassembled WGS sequence"/>
</dbReference>
<feature type="transmembrane region" description="Helical" evidence="1">
    <location>
        <begin position="377"/>
        <end position="398"/>
    </location>
</feature>
<proteinExistence type="predicted"/>
<feature type="domain" description="CASPASE and TPR Repeat-Associated C-terminal" evidence="3">
    <location>
        <begin position="223"/>
        <end position="352"/>
    </location>
</feature>
<feature type="domain" description="CASPASE and TPR Repeat-Associated N-terminal" evidence="2">
    <location>
        <begin position="8"/>
        <end position="216"/>
    </location>
</feature>
<dbReference type="Pfam" id="PF20269">
    <property type="entry name" value="CATRA-N"/>
    <property type="match status" value="1"/>
</dbReference>
<evidence type="ECO:0000259" key="3">
    <source>
        <dbReference type="Pfam" id="PF20270"/>
    </source>
</evidence>
<feature type="transmembrane region" description="Helical" evidence="1">
    <location>
        <begin position="443"/>
        <end position="468"/>
    </location>
</feature>